<protein>
    <submittedName>
        <fullName evidence="1">Uncharacterized protein</fullName>
    </submittedName>
</protein>
<reference evidence="1" key="1">
    <citation type="submission" date="2020-08" db="EMBL/GenBank/DDBJ databases">
        <title>Multicomponent nature underlies the extraordinary mechanical properties of spider dragline silk.</title>
        <authorList>
            <person name="Kono N."/>
            <person name="Nakamura H."/>
            <person name="Mori M."/>
            <person name="Yoshida Y."/>
            <person name="Ohtoshi R."/>
            <person name="Malay A.D."/>
            <person name="Moran D.A.P."/>
            <person name="Tomita M."/>
            <person name="Numata K."/>
            <person name="Arakawa K."/>
        </authorList>
    </citation>
    <scope>NUCLEOTIDE SEQUENCE</scope>
</reference>
<organism evidence="1 2">
    <name type="scientific">Nephila pilipes</name>
    <name type="common">Giant wood spider</name>
    <name type="synonym">Nephila maculata</name>
    <dbReference type="NCBI Taxonomy" id="299642"/>
    <lineage>
        <taxon>Eukaryota</taxon>
        <taxon>Metazoa</taxon>
        <taxon>Ecdysozoa</taxon>
        <taxon>Arthropoda</taxon>
        <taxon>Chelicerata</taxon>
        <taxon>Arachnida</taxon>
        <taxon>Araneae</taxon>
        <taxon>Araneomorphae</taxon>
        <taxon>Entelegynae</taxon>
        <taxon>Araneoidea</taxon>
        <taxon>Nephilidae</taxon>
        <taxon>Nephila</taxon>
    </lineage>
</organism>
<evidence type="ECO:0000313" key="1">
    <source>
        <dbReference type="EMBL" id="GFU46090.1"/>
    </source>
</evidence>
<accession>A0A8X6R0B8</accession>
<evidence type="ECO:0000313" key="2">
    <source>
        <dbReference type="Proteomes" id="UP000887013"/>
    </source>
</evidence>
<dbReference type="AlphaFoldDB" id="A0A8X6R0B8"/>
<sequence length="112" mass="13167">MQDYTAADNVRDEYPFSDFRIHENYLKGFASYEHSWQSSYSKIVSFGMECYEETTVLQRPQFPLQWCTGHNCNGNKSSGLMNHHLHYSRPPDMCSSGERRQKPFMFIASFHP</sequence>
<dbReference type="EMBL" id="BMAW01036846">
    <property type="protein sequence ID" value="GFU46090.1"/>
    <property type="molecule type" value="Genomic_DNA"/>
</dbReference>
<dbReference type="Proteomes" id="UP000887013">
    <property type="component" value="Unassembled WGS sequence"/>
</dbReference>
<keyword evidence="2" id="KW-1185">Reference proteome</keyword>
<name>A0A8X6R0B8_NEPPI</name>
<comment type="caution">
    <text evidence="1">The sequence shown here is derived from an EMBL/GenBank/DDBJ whole genome shotgun (WGS) entry which is preliminary data.</text>
</comment>
<gene>
    <name evidence="1" type="ORF">NPIL_40711</name>
</gene>
<proteinExistence type="predicted"/>